<sequence length="71" mass="8432">MKILPEIHTLLPPFTHLGFRRRRRRFFVPAATMVQREAQALAPHQAWVLSRRWHRLLPAEARIVPTDVSFH</sequence>
<dbReference type="AlphaFoldDB" id="A0A0E0CSK8"/>
<proteinExistence type="predicted"/>
<keyword evidence="2" id="KW-1185">Reference proteome</keyword>
<protein>
    <submittedName>
        <fullName evidence="1">Uncharacterized protein</fullName>
    </submittedName>
</protein>
<reference evidence="1" key="1">
    <citation type="submission" date="2015-04" db="UniProtKB">
        <authorList>
            <consortium name="EnsemblPlants"/>
        </authorList>
    </citation>
    <scope>IDENTIFICATION</scope>
</reference>
<dbReference type="Gramene" id="OMERI02G33920.1">
    <property type="protein sequence ID" value="OMERI02G33920.1"/>
    <property type="gene ID" value="OMERI02G33920"/>
</dbReference>
<reference evidence="1" key="2">
    <citation type="submission" date="2018-05" db="EMBL/GenBank/DDBJ databases">
        <title>OmerRS3 (Oryza meridionalis Reference Sequence Version 3).</title>
        <authorList>
            <person name="Zhang J."/>
            <person name="Kudrna D."/>
            <person name="Lee S."/>
            <person name="Talag J."/>
            <person name="Welchert J."/>
            <person name="Wing R.A."/>
        </authorList>
    </citation>
    <scope>NUCLEOTIDE SEQUENCE [LARGE SCALE GENOMIC DNA]</scope>
    <source>
        <strain evidence="1">cv. OR44</strain>
    </source>
</reference>
<evidence type="ECO:0000313" key="2">
    <source>
        <dbReference type="Proteomes" id="UP000008021"/>
    </source>
</evidence>
<dbReference type="Proteomes" id="UP000008021">
    <property type="component" value="Chromosome 2"/>
</dbReference>
<name>A0A0E0CSK8_9ORYZ</name>
<accession>A0A0E0CSK8</accession>
<organism evidence="1">
    <name type="scientific">Oryza meridionalis</name>
    <dbReference type="NCBI Taxonomy" id="40149"/>
    <lineage>
        <taxon>Eukaryota</taxon>
        <taxon>Viridiplantae</taxon>
        <taxon>Streptophyta</taxon>
        <taxon>Embryophyta</taxon>
        <taxon>Tracheophyta</taxon>
        <taxon>Spermatophyta</taxon>
        <taxon>Magnoliopsida</taxon>
        <taxon>Liliopsida</taxon>
        <taxon>Poales</taxon>
        <taxon>Poaceae</taxon>
        <taxon>BOP clade</taxon>
        <taxon>Oryzoideae</taxon>
        <taxon>Oryzeae</taxon>
        <taxon>Oryzinae</taxon>
        <taxon>Oryza</taxon>
    </lineage>
</organism>
<dbReference type="EnsemblPlants" id="OMERI02G33920.1">
    <property type="protein sequence ID" value="OMERI02G33920.1"/>
    <property type="gene ID" value="OMERI02G33920"/>
</dbReference>
<dbReference type="HOGENOM" id="CLU_2744281_0_0_1"/>
<evidence type="ECO:0000313" key="1">
    <source>
        <dbReference type="EnsemblPlants" id="OMERI02G33920.1"/>
    </source>
</evidence>